<reference evidence="2 3" key="1">
    <citation type="journal article" date="2011" name="J. Bacteriol.">
        <title>Genome sequence of Salinisphaera shabanensis, a gammaproteobacterium from the harsh, variable environment of the brine-seawater interface of the Shaban Deep in the Red Sea.</title>
        <authorList>
            <person name="Antunes A."/>
            <person name="Alam I."/>
            <person name="Bajic V.B."/>
            <person name="Stingl U."/>
        </authorList>
    </citation>
    <scope>NUCLEOTIDE SEQUENCE [LARGE SCALE GENOMIC DNA]</scope>
    <source>
        <strain evidence="2 3">E1L3A</strain>
    </source>
</reference>
<dbReference type="OrthoDB" id="9802752at2"/>
<dbReference type="Proteomes" id="UP000006242">
    <property type="component" value="Unassembled WGS sequence"/>
</dbReference>
<dbReference type="InterPro" id="IPR011204">
    <property type="entry name" value="Virulence_RhuM-like"/>
</dbReference>
<sequence>MQSNDEQDDGNADDDIRAASGEVLFYQTADGETRIECRFEDDTVWLTQALMADLYQVTVATINAHLRSCFESGELDRDRTIRQFLIVREEGGREVSREIRHYNLDAVLAVGYRVRSQRGTQFRRWATERLREYLVKGFVMDDERLKNPPGPGVPDYFDELLERIRDIRASERRMYLRVKEIFTLAADYDPGDAETTRFFQHIQNKLHYAATGHTAAELIYQRADHTQANMGLTNWEGETVRARDVPVAKNYLSAGEIDDLNRMVVMWLDFADNQARRRQQIFMQNWQDKLDQFLEFNDWPVLDGDGRMRKRSADDKAKNEYRQFDTRRRALKEAEGEADTLRALEDIARQAPQRDDDNGDNQG</sequence>
<reference evidence="2 3" key="2">
    <citation type="journal article" date="2013" name="PLoS ONE">
        <title>INDIGO - INtegrated Data Warehouse of MIcrobial GenOmes with Examples from the Red Sea Extremophiles.</title>
        <authorList>
            <person name="Alam I."/>
            <person name="Antunes A."/>
            <person name="Kamau A.A."/>
            <person name="Ba Alawi W."/>
            <person name="Kalkatawi M."/>
            <person name="Stingl U."/>
            <person name="Bajic V.B."/>
        </authorList>
    </citation>
    <scope>NUCLEOTIDE SEQUENCE [LARGE SCALE GENOMIC DNA]</scope>
    <source>
        <strain evidence="2 3">E1L3A</strain>
    </source>
</reference>
<evidence type="ECO:0000313" key="3">
    <source>
        <dbReference type="Proteomes" id="UP000006242"/>
    </source>
</evidence>
<feature type="region of interest" description="Disordered" evidence="1">
    <location>
        <begin position="328"/>
        <end position="363"/>
    </location>
</feature>
<gene>
    <name evidence="2" type="ORF">SSPSH_001070</name>
</gene>
<keyword evidence="3" id="KW-1185">Reference proteome</keyword>
<name>U2EQ33_9GAMM</name>
<accession>U2EQ33</accession>
<comment type="caution">
    <text evidence="2">The sequence shown here is derived from an EMBL/GenBank/DDBJ whole genome shotgun (WGS) entry which is preliminary data.</text>
</comment>
<dbReference type="PIRSF" id="PIRSF015268">
    <property type="entry name" value="Virulence_RhuM"/>
    <property type="match status" value="1"/>
</dbReference>
<organism evidence="2 3">
    <name type="scientific">Salinisphaera shabanensis E1L3A</name>
    <dbReference type="NCBI Taxonomy" id="1033802"/>
    <lineage>
        <taxon>Bacteria</taxon>
        <taxon>Pseudomonadati</taxon>
        <taxon>Pseudomonadota</taxon>
        <taxon>Gammaproteobacteria</taxon>
        <taxon>Salinisphaerales</taxon>
        <taxon>Salinisphaeraceae</taxon>
        <taxon>Salinisphaera</taxon>
    </lineage>
</organism>
<dbReference type="STRING" id="1033802.SSPSH_001070"/>
<dbReference type="Pfam" id="PF13310">
    <property type="entry name" value="Virulence_RhuM"/>
    <property type="match status" value="1"/>
</dbReference>
<evidence type="ECO:0000256" key="1">
    <source>
        <dbReference type="SAM" id="MobiDB-lite"/>
    </source>
</evidence>
<proteinExistence type="predicted"/>
<dbReference type="eggNOG" id="COG3943">
    <property type="taxonomic scope" value="Bacteria"/>
</dbReference>
<feature type="compositionally biased region" description="Basic and acidic residues" evidence="1">
    <location>
        <begin position="328"/>
        <end position="356"/>
    </location>
</feature>
<dbReference type="PANTHER" id="PTHR35810:SF1">
    <property type="entry name" value="CYTOPLASMIC PROTEIN"/>
    <property type="match status" value="1"/>
</dbReference>
<evidence type="ECO:0000313" key="2">
    <source>
        <dbReference type="EMBL" id="ERJ19905.1"/>
    </source>
</evidence>
<dbReference type="AlphaFoldDB" id="U2EQ33"/>
<dbReference type="RefSeq" id="WP_006911892.1">
    <property type="nucleotide sequence ID" value="NZ_AFNV02000006.1"/>
</dbReference>
<protein>
    <submittedName>
        <fullName evidence="2">Virulence protein-like protein</fullName>
    </submittedName>
</protein>
<dbReference type="EMBL" id="AFNV02000006">
    <property type="protein sequence ID" value="ERJ19905.1"/>
    <property type="molecule type" value="Genomic_DNA"/>
</dbReference>
<dbReference type="PANTHER" id="PTHR35810">
    <property type="entry name" value="CYTOPLASMIC PROTEIN-RELATED"/>
    <property type="match status" value="1"/>
</dbReference>